<dbReference type="KEGG" id="pcoc:116239863"/>
<dbReference type="NCBIfam" id="TIGR01578">
    <property type="entry name" value="MiaB-like-B"/>
    <property type="match status" value="1"/>
</dbReference>
<dbReference type="CTD" id="54901"/>
<dbReference type="AlphaFoldDB" id="A0A669P0Y9"/>
<dbReference type="Pfam" id="PF00919">
    <property type="entry name" value="UPF0004"/>
    <property type="match status" value="1"/>
</dbReference>
<dbReference type="InterPro" id="IPR007197">
    <property type="entry name" value="rSAM"/>
</dbReference>
<dbReference type="InterPro" id="IPR006638">
    <property type="entry name" value="Elp3/MiaA/NifB-like_rSAM"/>
</dbReference>
<keyword evidence="4 15" id="KW-0004">4Fe-4S</keyword>
<dbReference type="CDD" id="cd01335">
    <property type="entry name" value="Radical_SAM"/>
    <property type="match status" value="1"/>
</dbReference>
<dbReference type="PROSITE" id="PS01278">
    <property type="entry name" value="MTTASE_RADICAL"/>
    <property type="match status" value="1"/>
</dbReference>
<dbReference type="InterPro" id="IPR002792">
    <property type="entry name" value="TRAM_dom"/>
</dbReference>
<keyword evidence="15" id="KW-0256">Endoplasmic reticulum</keyword>
<evidence type="ECO:0000256" key="15">
    <source>
        <dbReference type="RuleBase" id="RU368081"/>
    </source>
</evidence>
<evidence type="ECO:0000256" key="7">
    <source>
        <dbReference type="ARBA" id="ARBA00022692"/>
    </source>
</evidence>
<dbReference type="InterPro" id="IPR006466">
    <property type="entry name" value="MiaB-like_arc_euk"/>
</dbReference>
<gene>
    <name evidence="20" type="primary">CDKAL1</name>
</gene>
<keyword evidence="9 15" id="KW-0479">Metal-binding</keyword>
<comment type="similarity">
    <text evidence="3 15">Belongs to the methylthiotransferase family. CDKAL1 subfamily.</text>
</comment>
<dbReference type="GO" id="GO:0035598">
    <property type="term" value="F:tRNA (N(6)-L-threonylcarbamoyladenosine(37)-C(2))-methylthiotransferase activity"/>
    <property type="evidence" value="ECO:0007669"/>
    <property type="project" value="UniProtKB-UniRule"/>
</dbReference>
<organism evidence="20 21">
    <name type="scientific">Phasianus colchicus</name>
    <name type="common">Common pheasant</name>
    <dbReference type="NCBI Taxonomy" id="9054"/>
    <lineage>
        <taxon>Eukaryota</taxon>
        <taxon>Metazoa</taxon>
        <taxon>Chordata</taxon>
        <taxon>Craniata</taxon>
        <taxon>Vertebrata</taxon>
        <taxon>Euteleostomi</taxon>
        <taxon>Archelosauria</taxon>
        <taxon>Archosauria</taxon>
        <taxon>Dinosauria</taxon>
        <taxon>Saurischia</taxon>
        <taxon>Theropoda</taxon>
        <taxon>Coelurosauria</taxon>
        <taxon>Aves</taxon>
        <taxon>Neognathae</taxon>
        <taxon>Galloanserae</taxon>
        <taxon>Galliformes</taxon>
        <taxon>Phasianidae</taxon>
        <taxon>Phasianinae</taxon>
        <taxon>Phasianus</taxon>
    </lineage>
</organism>
<proteinExistence type="inferred from homology"/>
<evidence type="ECO:0000259" key="18">
    <source>
        <dbReference type="PROSITE" id="PS51449"/>
    </source>
</evidence>
<evidence type="ECO:0000259" key="19">
    <source>
        <dbReference type="PROSITE" id="PS51918"/>
    </source>
</evidence>
<feature type="region of interest" description="Disordered" evidence="16">
    <location>
        <begin position="37"/>
        <end position="57"/>
    </location>
</feature>
<dbReference type="InterPro" id="IPR020612">
    <property type="entry name" value="Methylthiotransferase_CS"/>
</dbReference>
<dbReference type="PROSITE" id="PS51918">
    <property type="entry name" value="RADICAL_SAM"/>
    <property type="match status" value="1"/>
</dbReference>
<keyword evidence="8 15" id="KW-0819">tRNA processing</keyword>
<comment type="subcellular location">
    <subcellularLocation>
        <location evidence="15">Endoplasmic reticulum membrane</location>
        <topology evidence="15">Single-pass membrane protein</topology>
    </subcellularLocation>
    <subcellularLocation>
        <location evidence="2">Membrane</location>
        <topology evidence="2">Single-pass membrane protein</topology>
    </subcellularLocation>
</comment>
<feature type="domain" description="TRAM" evidence="17">
    <location>
        <begin position="429"/>
        <end position="491"/>
    </location>
</feature>
<dbReference type="SUPFAM" id="SSF102114">
    <property type="entry name" value="Radical SAM enzymes"/>
    <property type="match status" value="1"/>
</dbReference>
<dbReference type="EC" id="2.8.4.5" evidence="15"/>
<dbReference type="OMA" id="HYAYPTG"/>
<dbReference type="FunFam" id="3.80.30.20:FF:000002">
    <property type="entry name" value="threonylcarbamoyladenosine tRNA methylthiotransferase isoform X2"/>
    <property type="match status" value="1"/>
</dbReference>
<evidence type="ECO:0000313" key="21">
    <source>
        <dbReference type="Proteomes" id="UP000472261"/>
    </source>
</evidence>
<dbReference type="RefSeq" id="XP_031465968.1">
    <property type="nucleotide sequence ID" value="XM_031610108.1"/>
</dbReference>
<dbReference type="GO" id="GO:0046872">
    <property type="term" value="F:metal ion binding"/>
    <property type="evidence" value="ECO:0007669"/>
    <property type="project" value="UniProtKB-UniRule"/>
</dbReference>
<evidence type="ECO:0000256" key="1">
    <source>
        <dbReference type="ARBA" id="ARBA00002399"/>
    </source>
</evidence>
<feature type="domain" description="Radical SAM core" evidence="19">
    <location>
        <begin position="198"/>
        <end position="429"/>
    </location>
</feature>
<feature type="domain" description="MTTase N-terminal" evidence="18">
    <location>
        <begin position="62"/>
        <end position="170"/>
    </location>
</feature>
<dbReference type="InterPro" id="IPR013848">
    <property type="entry name" value="Methylthiotransferase_N"/>
</dbReference>
<dbReference type="InterPro" id="IPR058240">
    <property type="entry name" value="rSAM_sf"/>
</dbReference>
<dbReference type="SFLD" id="SFLDG01082">
    <property type="entry name" value="B12-binding_domain_containing"/>
    <property type="match status" value="1"/>
</dbReference>
<dbReference type="PROSITE" id="PS50926">
    <property type="entry name" value="TRAM"/>
    <property type="match status" value="1"/>
</dbReference>
<keyword evidence="11 15" id="KW-0408">Iron</keyword>
<keyword evidence="6 15" id="KW-0949">S-adenosyl-L-methionine</keyword>
<dbReference type="SMART" id="SM00729">
    <property type="entry name" value="Elp3"/>
    <property type="match status" value="1"/>
</dbReference>
<evidence type="ECO:0000256" key="4">
    <source>
        <dbReference type="ARBA" id="ARBA00022485"/>
    </source>
</evidence>
<dbReference type="InterPro" id="IPR005839">
    <property type="entry name" value="Methylthiotransferase"/>
</dbReference>
<dbReference type="Ensembl" id="ENSPCLT00000003295.1">
    <property type="protein sequence ID" value="ENSPCLP00000002412.1"/>
    <property type="gene ID" value="ENSPCLG00000002038.1"/>
</dbReference>
<dbReference type="Pfam" id="PF04055">
    <property type="entry name" value="Radical_SAM"/>
    <property type="match status" value="1"/>
</dbReference>
<evidence type="ECO:0000256" key="2">
    <source>
        <dbReference type="ARBA" id="ARBA00004167"/>
    </source>
</evidence>
<dbReference type="FunFam" id="3.40.50.12160:FF:000005">
    <property type="entry name" value="threonylcarbamoyladenosine tRNA methylthiotransferase isoform X1"/>
    <property type="match status" value="1"/>
</dbReference>
<evidence type="ECO:0000256" key="3">
    <source>
        <dbReference type="ARBA" id="ARBA00008616"/>
    </source>
</evidence>
<keyword evidence="12 15" id="KW-0411">Iron-sulfur</keyword>
<dbReference type="PANTHER" id="PTHR11918:SF45">
    <property type="entry name" value="THREONYLCARBAMOYLADENOSINE TRNA METHYLTHIOTRANSFERASE"/>
    <property type="match status" value="1"/>
</dbReference>
<dbReference type="PANTHER" id="PTHR11918">
    <property type="entry name" value="RADICAL SAM PROTEINS"/>
    <property type="match status" value="1"/>
</dbReference>
<dbReference type="Gene3D" id="3.80.30.20">
    <property type="entry name" value="tm_1862 like domain"/>
    <property type="match status" value="1"/>
</dbReference>
<evidence type="ECO:0000259" key="17">
    <source>
        <dbReference type="PROSITE" id="PS50926"/>
    </source>
</evidence>
<keyword evidence="21" id="KW-1185">Reference proteome</keyword>
<dbReference type="GO" id="GO:0051539">
    <property type="term" value="F:4 iron, 4 sulfur cluster binding"/>
    <property type="evidence" value="ECO:0007669"/>
    <property type="project" value="UniProtKB-UniRule"/>
</dbReference>
<dbReference type="SFLD" id="SFLDS00029">
    <property type="entry name" value="Radical_SAM"/>
    <property type="match status" value="1"/>
</dbReference>
<dbReference type="Proteomes" id="UP000472261">
    <property type="component" value="Unplaced"/>
</dbReference>
<comment type="cofactor">
    <cofactor evidence="15">
        <name>[4Fe-4S] cluster</name>
        <dbReference type="ChEBI" id="CHEBI:49883"/>
    </cofactor>
    <text evidence="15">Binds 1 or 2 [4Fe-4S] cluster. One cluster is coordinated with 3 cysteines and an exchangeable S-adenosyl-L-methionine.</text>
</comment>
<accession>A0A669P0Y9</accession>
<keyword evidence="5 15" id="KW-0808">Transferase</keyword>
<keyword evidence="7 15" id="KW-0812">Transmembrane</keyword>
<dbReference type="Pfam" id="PF01938">
    <property type="entry name" value="TRAM"/>
    <property type="match status" value="1"/>
</dbReference>
<evidence type="ECO:0000313" key="20">
    <source>
        <dbReference type="Ensembl" id="ENSPCLP00000002412.1"/>
    </source>
</evidence>
<comment type="catalytic activity">
    <reaction evidence="14 15">
        <text>N(6)-L-threonylcarbamoyladenosine(37) in tRNA + (sulfur carrier)-SH + AH2 + 2 S-adenosyl-L-methionine = 2-methylsulfanyl-N(6)-L-threonylcarbamoyladenosine(37) in tRNA + (sulfur carrier)-H + 5'-deoxyadenosine + L-methionine + A + S-adenosyl-L-homocysteine + 2 H(+)</text>
        <dbReference type="Rhea" id="RHEA:37075"/>
        <dbReference type="Rhea" id="RHEA-COMP:10163"/>
        <dbReference type="Rhea" id="RHEA-COMP:11092"/>
        <dbReference type="Rhea" id="RHEA-COMP:14737"/>
        <dbReference type="Rhea" id="RHEA-COMP:14739"/>
        <dbReference type="ChEBI" id="CHEBI:13193"/>
        <dbReference type="ChEBI" id="CHEBI:15378"/>
        <dbReference type="ChEBI" id="CHEBI:17319"/>
        <dbReference type="ChEBI" id="CHEBI:17499"/>
        <dbReference type="ChEBI" id="CHEBI:29917"/>
        <dbReference type="ChEBI" id="CHEBI:57844"/>
        <dbReference type="ChEBI" id="CHEBI:57856"/>
        <dbReference type="ChEBI" id="CHEBI:59789"/>
        <dbReference type="ChEBI" id="CHEBI:64428"/>
        <dbReference type="ChEBI" id="CHEBI:74418"/>
        <dbReference type="ChEBI" id="CHEBI:74420"/>
        <dbReference type="EC" id="2.8.4.5"/>
    </reaction>
</comment>
<evidence type="ECO:0000256" key="11">
    <source>
        <dbReference type="ARBA" id="ARBA00023004"/>
    </source>
</evidence>
<dbReference type="RefSeq" id="XP_031465963.1">
    <property type="nucleotide sequence ID" value="XM_031610103.1"/>
</dbReference>
<dbReference type="SFLD" id="SFLDG01061">
    <property type="entry name" value="methylthiotransferase"/>
    <property type="match status" value="1"/>
</dbReference>
<dbReference type="Gene3D" id="3.40.50.12160">
    <property type="entry name" value="Methylthiotransferase, N-terminal domain"/>
    <property type="match status" value="1"/>
</dbReference>
<keyword evidence="10 15" id="KW-1133">Transmembrane helix</keyword>
<evidence type="ECO:0000256" key="9">
    <source>
        <dbReference type="ARBA" id="ARBA00022723"/>
    </source>
</evidence>
<evidence type="ECO:0000256" key="10">
    <source>
        <dbReference type="ARBA" id="ARBA00022989"/>
    </source>
</evidence>
<dbReference type="InterPro" id="IPR023404">
    <property type="entry name" value="rSAM_horseshoe"/>
</dbReference>
<evidence type="ECO:0000256" key="16">
    <source>
        <dbReference type="SAM" id="MobiDB-lite"/>
    </source>
</evidence>
<comment type="function">
    <text evidence="1 15">Catalyzes the methylthiolation of N6-threonylcarbamoyladenosine (t(6)A), leading to the formation of 2-methylthio-N6-threonylcarbamoyladenosine (ms(2)t(6)A) at position 37 in tRNAs that read codons beginning with adenine.</text>
</comment>
<evidence type="ECO:0000256" key="14">
    <source>
        <dbReference type="ARBA" id="ARBA00051661"/>
    </source>
</evidence>
<reference evidence="20" key="2">
    <citation type="submission" date="2025-09" db="UniProtKB">
        <authorList>
            <consortium name="Ensembl"/>
        </authorList>
    </citation>
    <scope>IDENTIFICATION</scope>
</reference>
<dbReference type="InterPro" id="IPR038135">
    <property type="entry name" value="Methylthiotransferase_N_sf"/>
</dbReference>
<evidence type="ECO:0000256" key="6">
    <source>
        <dbReference type="ARBA" id="ARBA00022691"/>
    </source>
</evidence>
<reference evidence="20" key="1">
    <citation type="submission" date="2025-08" db="UniProtKB">
        <authorList>
            <consortium name="Ensembl"/>
        </authorList>
    </citation>
    <scope>IDENTIFICATION</scope>
</reference>
<dbReference type="GeneID" id="116239863"/>
<keyword evidence="13 15" id="KW-0472">Membrane</keyword>
<dbReference type="NCBIfam" id="TIGR00089">
    <property type="entry name" value="MiaB/RimO family radical SAM methylthiotransferase"/>
    <property type="match status" value="1"/>
</dbReference>
<evidence type="ECO:0000256" key="5">
    <source>
        <dbReference type="ARBA" id="ARBA00022679"/>
    </source>
</evidence>
<evidence type="ECO:0000256" key="13">
    <source>
        <dbReference type="ARBA" id="ARBA00023136"/>
    </source>
</evidence>
<feature type="transmembrane region" description="Helical" evidence="15">
    <location>
        <begin position="559"/>
        <end position="578"/>
    </location>
</feature>
<dbReference type="OrthoDB" id="1730074at2759"/>
<sequence length="582" mass="65541">MPAACDSVLEDIEDIVSAQDVKPSDWRYVRKNVFPKVRKRSSQQRTQTDDDPPHDSVIPGIQKIWIRTWGCSHNNSDGEYMAGQLAAYGYKITDNSAEADLWLLNSCTVKNPAEDHFRNSIKKAQEANKKVVLAGCVPQAQPRQDYLKGLSIIGVQQIDRVVEVVEETIKGHSVRLLGQKKDNGKRLGGARLDLPKIRKNPLIEIISINTGCLNACTYCKTKHARGDLASYPIEELVDRAKQSFQEGVCEIWLTSEDTGAYGRDIGTDLPTLLWKLVEAIPEGAMLRLGMTNPPYILEHLEEMAKILNHPRVYAFLHIPVQSASDSVLMDMKREYCVADFRQVVDFLKEKVPGITIATDIICGFPGETDEDFQETMKLVEQYKFPSLFINQFYPRPGTPAAKMHQVPAAVKKQRTKDLSQLFHSYNPYDHKVGERQRVLVTEESFDSNYYVAHNPFYEQVLVPKDPVLMGKMVEVNIYEAGKHFMKGQPVSDARVYAASITRPLAKGEVSGLTEEFRHAPRNGTKWKAHPSAEIPVKAPLIPWMALHLPWHQEGSGLKILSVSLALLAFLAMVYYGGIKREL</sequence>
<dbReference type="GO" id="GO:0005789">
    <property type="term" value="C:endoplasmic reticulum membrane"/>
    <property type="evidence" value="ECO:0007669"/>
    <property type="project" value="UniProtKB-SubCell"/>
</dbReference>
<evidence type="ECO:0000256" key="12">
    <source>
        <dbReference type="ARBA" id="ARBA00023014"/>
    </source>
</evidence>
<dbReference type="PROSITE" id="PS51449">
    <property type="entry name" value="MTTASE_N"/>
    <property type="match status" value="1"/>
</dbReference>
<evidence type="ECO:0000256" key="8">
    <source>
        <dbReference type="ARBA" id="ARBA00022694"/>
    </source>
</evidence>
<name>A0A669P0Y9_PHACC</name>
<protein>
    <recommendedName>
        <fullName evidence="15">tRNA-t(6)A37 methylthiotransferase</fullName>
        <ecNumber evidence="15">2.8.4.5</ecNumber>
    </recommendedName>
</protein>